<evidence type="ECO:0000259" key="2">
    <source>
        <dbReference type="Pfam" id="PF14372"/>
    </source>
</evidence>
<dbReference type="EMBL" id="CP144753">
    <property type="protein sequence ID" value="WVZ92889.1"/>
    <property type="molecule type" value="Genomic_DNA"/>
</dbReference>
<reference evidence="3 4" key="1">
    <citation type="submission" date="2024-02" db="EMBL/GenBank/DDBJ databases">
        <title>High-quality chromosome-scale genome assembly of Pensacola bahiagrass (Paspalum notatum Flugge var. saurae).</title>
        <authorList>
            <person name="Vega J.M."/>
            <person name="Podio M."/>
            <person name="Orjuela J."/>
            <person name="Siena L.A."/>
            <person name="Pessino S.C."/>
            <person name="Combes M.C."/>
            <person name="Mariac C."/>
            <person name="Albertini E."/>
            <person name="Pupilli F."/>
            <person name="Ortiz J.P.A."/>
            <person name="Leblanc O."/>
        </authorList>
    </citation>
    <scope>NUCLEOTIDE SEQUENCE [LARGE SCALE GENOMIC DNA]</scope>
    <source>
        <strain evidence="3">R1</strain>
        <tissue evidence="3">Leaf</tissue>
    </source>
</reference>
<dbReference type="InterPro" id="IPR012337">
    <property type="entry name" value="RNaseH-like_sf"/>
</dbReference>
<dbReference type="GO" id="GO:0003677">
    <property type="term" value="F:DNA binding"/>
    <property type="evidence" value="ECO:0007669"/>
    <property type="project" value="InterPro"/>
</dbReference>
<dbReference type="PANTHER" id="PTHR23272">
    <property type="entry name" value="BED FINGER-RELATED"/>
    <property type="match status" value="1"/>
</dbReference>
<keyword evidence="4" id="KW-1185">Reference proteome</keyword>
<feature type="domain" description="hAT-like transposase RNase-H fold" evidence="2">
    <location>
        <begin position="120"/>
        <end position="220"/>
    </location>
</feature>
<organism evidence="3 4">
    <name type="scientific">Paspalum notatum var. saurae</name>
    <dbReference type="NCBI Taxonomy" id="547442"/>
    <lineage>
        <taxon>Eukaryota</taxon>
        <taxon>Viridiplantae</taxon>
        <taxon>Streptophyta</taxon>
        <taxon>Embryophyta</taxon>
        <taxon>Tracheophyta</taxon>
        <taxon>Spermatophyta</taxon>
        <taxon>Magnoliopsida</taxon>
        <taxon>Liliopsida</taxon>
        <taxon>Poales</taxon>
        <taxon>Poaceae</taxon>
        <taxon>PACMAD clade</taxon>
        <taxon>Panicoideae</taxon>
        <taxon>Andropogonodae</taxon>
        <taxon>Paspaleae</taxon>
        <taxon>Paspalinae</taxon>
        <taxon>Paspalum</taxon>
    </lineage>
</organism>
<evidence type="ECO:0000259" key="1">
    <source>
        <dbReference type="Pfam" id="PF05699"/>
    </source>
</evidence>
<accession>A0AAQ3UP61</accession>
<dbReference type="Proteomes" id="UP001341281">
    <property type="component" value="Chromosome 09"/>
</dbReference>
<evidence type="ECO:0000313" key="3">
    <source>
        <dbReference type="EMBL" id="WVZ92889.1"/>
    </source>
</evidence>
<gene>
    <name evidence="3" type="ORF">U9M48_038924</name>
</gene>
<protein>
    <submittedName>
        <fullName evidence="3">Uncharacterized protein</fullName>
    </submittedName>
</protein>
<dbReference type="InterPro" id="IPR025525">
    <property type="entry name" value="hAT-like_transposase_RNase-H"/>
</dbReference>
<evidence type="ECO:0000313" key="4">
    <source>
        <dbReference type="Proteomes" id="UP001341281"/>
    </source>
</evidence>
<dbReference type="Pfam" id="PF05699">
    <property type="entry name" value="Dimer_Tnp_hAT"/>
    <property type="match status" value="1"/>
</dbReference>
<dbReference type="PANTHER" id="PTHR23272:SF184">
    <property type="entry name" value="OS03G0311250 PROTEIN"/>
    <property type="match status" value="1"/>
</dbReference>
<name>A0AAQ3UP61_PASNO</name>
<proteinExistence type="predicted"/>
<dbReference type="GO" id="GO:0046983">
    <property type="term" value="F:protein dimerization activity"/>
    <property type="evidence" value="ECO:0007669"/>
    <property type="project" value="InterPro"/>
</dbReference>
<dbReference type="Pfam" id="PF14372">
    <property type="entry name" value="hAT-like_RNase-H"/>
    <property type="match status" value="1"/>
</dbReference>
<feature type="domain" description="HAT C-terminal dimerisation" evidence="1">
    <location>
        <begin position="267"/>
        <end position="349"/>
    </location>
</feature>
<dbReference type="SUPFAM" id="SSF53098">
    <property type="entry name" value="Ribonuclease H-like"/>
    <property type="match status" value="1"/>
</dbReference>
<dbReference type="InterPro" id="IPR008906">
    <property type="entry name" value="HATC_C_dom"/>
</dbReference>
<dbReference type="AlphaFoldDB" id="A0AAQ3UP61"/>
<sequence>MPSLQNIFMSVAVHTLSTWLSMMGCTVKYLKKSPARMHKFVETCRSLALQIGEGLSLDVSTRWSSTYKMLRTALAYKEAIKSYADDDLNYKWEPSSEEWDLFVAIEPILASLAKVTTALSASKYPTANLFYPHIVDVKIALRAAMVSNSLHMRRMGTAMMDKFNKYWDEKNNVMVIATILDPRYKMRYIEWCFGKIFDGDQIQIEIDEVRGELEKLYSQHREKKAAESKASASSSLTLERACSLPSAFSEFQSYLSSTEANPSKSELLIYLDETNVSLADKEFDLLTWWKVNSHRFSVVSRMAKKFLTILVTSVSAESTFSTGDRTLDDYRSSLSPSMVKALVCSSSWIRGAHDASFTHVEPEDEDDVENITFPESRVASN</sequence>